<dbReference type="Proteomes" id="UP001148786">
    <property type="component" value="Unassembled WGS sequence"/>
</dbReference>
<feature type="domain" description="HNH nuclease" evidence="1">
    <location>
        <begin position="130"/>
        <end position="162"/>
    </location>
</feature>
<dbReference type="Pfam" id="PF13391">
    <property type="entry name" value="HNH_2"/>
    <property type="match status" value="1"/>
</dbReference>
<evidence type="ECO:0000313" key="3">
    <source>
        <dbReference type="Proteomes" id="UP001148786"/>
    </source>
</evidence>
<keyword evidence="3" id="KW-1185">Reference proteome</keyword>
<comment type="caution">
    <text evidence="2">The sequence shown here is derived from an EMBL/GenBank/DDBJ whole genome shotgun (WGS) entry which is preliminary data.</text>
</comment>
<gene>
    <name evidence="2" type="ORF">NLJ89_g4429</name>
</gene>
<evidence type="ECO:0000259" key="1">
    <source>
        <dbReference type="Pfam" id="PF13391"/>
    </source>
</evidence>
<dbReference type="EMBL" id="JANKHO010000365">
    <property type="protein sequence ID" value="KAJ3510867.1"/>
    <property type="molecule type" value="Genomic_DNA"/>
</dbReference>
<accession>A0A9W8K2P8</accession>
<name>A0A9W8K2P8_9AGAR</name>
<sequence length="351" mass="39773">MHSNDCRSPIITAIYNGNGHLFCDREGKSPVPSSLLEAGEYFYVIDDNPSFNYSLFPSFDVWVPSPRSDVPDHWFSPQCPKKQGYKPAVSVRWTNIDATNRSAGICGPSKVPTLSPRKMLFGTAVLPYPNRLSGPHIVHDVRNFLTLRVDIHERWDKHTFFFIPFNGSLVLYFIGPLPDLYLIQYHFRKPNLPERVDPYLLFIRFTLAIFTLRLDTIIENPHPKQYKVALKGKGTTHRRCADPSAGGQLQTTMEEPDDVTMEGVEEVISGEGDHRDNVSELAELEELEDGPKLLVRIYEDKGWELPTDLAAAFIPQDEKIEAAKIAWFKANPQICQQSEDTPGVASEIPFE</sequence>
<reference evidence="2" key="1">
    <citation type="submission" date="2022-07" db="EMBL/GenBank/DDBJ databases">
        <title>Genome Sequence of Agrocybe chaxingu.</title>
        <authorList>
            <person name="Buettner E."/>
        </authorList>
    </citation>
    <scope>NUCLEOTIDE SEQUENCE</scope>
    <source>
        <strain evidence="2">MP-N11</strain>
    </source>
</reference>
<dbReference type="AlphaFoldDB" id="A0A9W8K2P8"/>
<proteinExistence type="predicted"/>
<dbReference type="InterPro" id="IPR003615">
    <property type="entry name" value="HNH_nuc"/>
</dbReference>
<protein>
    <recommendedName>
        <fullName evidence="1">HNH nuclease domain-containing protein</fullName>
    </recommendedName>
</protein>
<dbReference type="OrthoDB" id="3040950at2759"/>
<evidence type="ECO:0000313" key="2">
    <source>
        <dbReference type="EMBL" id="KAJ3510867.1"/>
    </source>
</evidence>
<organism evidence="2 3">
    <name type="scientific">Agrocybe chaxingu</name>
    <dbReference type="NCBI Taxonomy" id="84603"/>
    <lineage>
        <taxon>Eukaryota</taxon>
        <taxon>Fungi</taxon>
        <taxon>Dikarya</taxon>
        <taxon>Basidiomycota</taxon>
        <taxon>Agaricomycotina</taxon>
        <taxon>Agaricomycetes</taxon>
        <taxon>Agaricomycetidae</taxon>
        <taxon>Agaricales</taxon>
        <taxon>Agaricineae</taxon>
        <taxon>Strophariaceae</taxon>
        <taxon>Agrocybe</taxon>
    </lineage>
</organism>